<dbReference type="GO" id="GO:0004467">
    <property type="term" value="F:long-chain fatty acid-CoA ligase activity"/>
    <property type="evidence" value="ECO:0007669"/>
    <property type="project" value="TreeGrafter"/>
</dbReference>
<keyword evidence="1" id="KW-0547">Nucleotide-binding</keyword>
<dbReference type="SUPFAM" id="SSF56801">
    <property type="entry name" value="Acetyl-CoA synthetase-like"/>
    <property type="match status" value="1"/>
</dbReference>
<dbReference type="InterPro" id="IPR042099">
    <property type="entry name" value="ANL_N_sf"/>
</dbReference>
<protein>
    <recommendedName>
        <fullName evidence="3">AMP-dependent synthetase/ligase domain-containing protein</fullName>
    </recommendedName>
</protein>
<keyword evidence="2" id="KW-0067">ATP-binding</keyword>
<reference evidence="4" key="1">
    <citation type="submission" date="2015-04" db="EMBL/GenBank/DDBJ databases">
        <title>The genome sequence of the plant pathogenic Rhizarian Plasmodiophora brassicae reveals insights in its biotrophic life cycle and the origin of chitin synthesis.</title>
        <authorList>
            <person name="Schwelm A."/>
            <person name="Fogelqvist J."/>
            <person name="Knaust A."/>
            <person name="Julke S."/>
            <person name="Lilja T."/>
            <person name="Dhandapani V."/>
            <person name="Bonilla-Rosso G."/>
            <person name="Karlsson M."/>
            <person name="Shevchenko A."/>
            <person name="Choi S.R."/>
            <person name="Kim H.G."/>
            <person name="Park J.Y."/>
            <person name="Lim Y.P."/>
            <person name="Ludwig-Muller J."/>
            <person name="Dixelius C."/>
        </authorList>
    </citation>
    <scope>NUCLEOTIDE SEQUENCE</scope>
    <source>
        <tissue evidence="4">Potato root galls</tissue>
    </source>
</reference>
<dbReference type="InterPro" id="IPR020459">
    <property type="entry name" value="AMP-binding"/>
</dbReference>
<dbReference type="EMBL" id="HACM01008635">
    <property type="protein sequence ID" value="CRZ09077.1"/>
    <property type="molecule type" value="Transcribed_RNA"/>
</dbReference>
<dbReference type="AlphaFoldDB" id="A0A0H5R5M1"/>
<dbReference type="Gene3D" id="3.40.50.12780">
    <property type="entry name" value="N-terminal domain of ligase-like"/>
    <property type="match status" value="1"/>
</dbReference>
<dbReference type="InterPro" id="IPR020845">
    <property type="entry name" value="AMP-binding_CS"/>
</dbReference>
<evidence type="ECO:0000313" key="4">
    <source>
        <dbReference type="EMBL" id="CRZ09077.1"/>
    </source>
</evidence>
<dbReference type="GO" id="GO:0005524">
    <property type="term" value="F:ATP binding"/>
    <property type="evidence" value="ECO:0007669"/>
    <property type="project" value="UniProtKB-KW"/>
</dbReference>
<proteinExistence type="predicted"/>
<dbReference type="PANTHER" id="PTHR43272:SF33">
    <property type="entry name" value="AMP-BINDING DOMAIN-CONTAINING PROTEIN-RELATED"/>
    <property type="match status" value="1"/>
</dbReference>
<dbReference type="GO" id="GO:0016020">
    <property type="term" value="C:membrane"/>
    <property type="evidence" value="ECO:0007669"/>
    <property type="project" value="TreeGrafter"/>
</dbReference>
<organism evidence="4">
    <name type="scientific">Spongospora subterranea</name>
    <dbReference type="NCBI Taxonomy" id="70186"/>
    <lineage>
        <taxon>Eukaryota</taxon>
        <taxon>Sar</taxon>
        <taxon>Rhizaria</taxon>
        <taxon>Endomyxa</taxon>
        <taxon>Phytomyxea</taxon>
        <taxon>Plasmodiophorida</taxon>
        <taxon>Plasmodiophoridae</taxon>
        <taxon>Spongospora</taxon>
    </lineage>
</organism>
<dbReference type="InterPro" id="IPR000873">
    <property type="entry name" value="AMP-dep_synth/lig_dom"/>
</dbReference>
<dbReference type="Pfam" id="PF00501">
    <property type="entry name" value="AMP-binding"/>
    <property type="match status" value="1"/>
</dbReference>
<dbReference type="PROSITE" id="PS00455">
    <property type="entry name" value="AMP_BINDING"/>
    <property type="match status" value="1"/>
</dbReference>
<evidence type="ECO:0000256" key="2">
    <source>
        <dbReference type="ARBA" id="ARBA00022840"/>
    </source>
</evidence>
<sequence>MGAGPSAFNYEDELKKDKILQSCSVGYGGDNVDKEAVSEIRRAIGFEKNLMKFPFENSPNEVRSMWQAVSQAAKRFPSKECFGTRVFDDISNGAYKWQTFSQVHDQAVAVGSGLVARGLSAEMNIGIFAPNRAEWMISAYGAYSQRMRVVALYATLGPQAVEFIVNHAELTTLFVAKENLAEVLGIASSTKINLIIQFDVNEEAYGNTSDIVDEEQKTKAAAAGIKLITLSALIAEGILANVAPSPPTEDDVAYIMYTSGTTGQPKGAIMTHGNVLSGVPGIEHYVRVHETDTHFCFLPLAHIFETDAQVVMMLMGGRVGFWQGNIKKLTDDLCALRPTIMMAVPRVLSRIYQTIMGGVTDSSCVKRSIFRHAYSTQLANVRNRSARSGFFDSKIFNPIASRVGLDKCRLIVSGAAPLPPYLMEFLRVIFNCVVVQGYGLTETSAALSITNPVDFTSGHVGPPVPCVEVRLRSIPEMNYKVTDPLPRGEISLRGPNVFKGYLHNEKITKESFDEDGFYLTGDIGRFNANGTISVIDRKKNIFKLSQGEYVASEHVEAVYSKCPMISQVWVYGNSFKSFVLAVVVPSAERIISYGKDQGWYDGPAFGREGFPEAFAKMCEKHYDEIKKVVKTSMSEQEGLLKGFEKAKDIVLEFNVNLSGLGFTEQNECMTPTFKLRSAFLLKRYRQQLRDLYSKNGEAPLPDEKWPGE</sequence>
<dbReference type="PANTHER" id="PTHR43272">
    <property type="entry name" value="LONG-CHAIN-FATTY-ACID--COA LIGASE"/>
    <property type="match status" value="1"/>
</dbReference>
<evidence type="ECO:0000259" key="3">
    <source>
        <dbReference type="Pfam" id="PF00501"/>
    </source>
</evidence>
<accession>A0A0H5R5M1</accession>
<feature type="domain" description="AMP-dependent synthetase/ligase" evidence="3">
    <location>
        <begin position="71"/>
        <end position="502"/>
    </location>
</feature>
<name>A0A0H5R5M1_9EUKA</name>
<dbReference type="PRINTS" id="PR00154">
    <property type="entry name" value="AMPBINDING"/>
</dbReference>
<evidence type="ECO:0000256" key="1">
    <source>
        <dbReference type="ARBA" id="ARBA00022741"/>
    </source>
</evidence>
<dbReference type="GO" id="GO:0005783">
    <property type="term" value="C:endoplasmic reticulum"/>
    <property type="evidence" value="ECO:0007669"/>
    <property type="project" value="TreeGrafter"/>
</dbReference>